<dbReference type="Proteomes" id="UP000653127">
    <property type="component" value="Unassembled WGS sequence"/>
</dbReference>
<gene>
    <name evidence="2" type="ORF">H8711_11285</name>
</gene>
<dbReference type="InterPro" id="IPR010982">
    <property type="entry name" value="Lambda_DNA-bd_dom_sf"/>
</dbReference>
<protein>
    <submittedName>
        <fullName evidence="2">Helix-turn-helix transcriptional regulator</fullName>
    </submittedName>
</protein>
<dbReference type="GO" id="GO:0003677">
    <property type="term" value="F:DNA binding"/>
    <property type="evidence" value="ECO:0007669"/>
    <property type="project" value="InterPro"/>
</dbReference>
<dbReference type="RefSeq" id="WP_249283550.1">
    <property type="nucleotide sequence ID" value="NZ_JACRST010000022.1"/>
</dbReference>
<dbReference type="SMART" id="SM00530">
    <property type="entry name" value="HTH_XRE"/>
    <property type="match status" value="1"/>
</dbReference>
<evidence type="ECO:0000313" key="2">
    <source>
        <dbReference type="EMBL" id="MBC8547508.1"/>
    </source>
</evidence>
<organism evidence="2 3">
    <name type="scientific">Ligaoa zhengdingensis</name>
    <dbReference type="NCBI Taxonomy" id="2763658"/>
    <lineage>
        <taxon>Bacteria</taxon>
        <taxon>Bacillati</taxon>
        <taxon>Bacillota</taxon>
        <taxon>Clostridia</taxon>
        <taxon>Eubacteriales</taxon>
        <taxon>Oscillospiraceae</taxon>
        <taxon>Ligaoa</taxon>
    </lineage>
</organism>
<name>A0A926DY09_9FIRM</name>
<dbReference type="InterPro" id="IPR001387">
    <property type="entry name" value="Cro/C1-type_HTH"/>
</dbReference>
<dbReference type="PROSITE" id="PS50943">
    <property type="entry name" value="HTH_CROC1"/>
    <property type="match status" value="1"/>
</dbReference>
<evidence type="ECO:0000259" key="1">
    <source>
        <dbReference type="PROSITE" id="PS50943"/>
    </source>
</evidence>
<reference evidence="2" key="1">
    <citation type="submission" date="2020-08" db="EMBL/GenBank/DDBJ databases">
        <title>Genome public.</title>
        <authorList>
            <person name="Liu C."/>
            <person name="Sun Q."/>
        </authorList>
    </citation>
    <scope>NUCLEOTIDE SEQUENCE</scope>
    <source>
        <strain evidence="2">NSJ-31</strain>
    </source>
</reference>
<dbReference type="SUPFAM" id="SSF47413">
    <property type="entry name" value="lambda repressor-like DNA-binding domains"/>
    <property type="match status" value="1"/>
</dbReference>
<comment type="caution">
    <text evidence="2">The sequence shown here is derived from an EMBL/GenBank/DDBJ whole genome shotgun (WGS) entry which is preliminary data.</text>
</comment>
<dbReference type="Gene3D" id="1.10.260.40">
    <property type="entry name" value="lambda repressor-like DNA-binding domains"/>
    <property type="match status" value="1"/>
</dbReference>
<dbReference type="AlphaFoldDB" id="A0A926DY09"/>
<dbReference type="EMBL" id="JACRST010000022">
    <property type="protein sequence ID" value="MBC8547508.1"/>
    <property type="molecule type" value="Genomic_DNA"/>
</dbReference>
<proteinExistence type="predicted"/>
<sequence length="117" mass="12950">MYFYEILQQILDEKHLTIPQAARACGLPDGTIRSILSRKSKSVTIEVAFKLSHGLGVSLERLNGSEEAPPPVLSEDASKKLEQLAELAGRLTEEEWKQVMDYAELLLAAGQNRKGGR</sequence>
<dbReference type="Pfam" id="PF01381">
    <property type="entry name" value="HTH_3"/>
    <property type="match status" value="1"/>
</dbReference>
<evidence type="ECO:0000313" key="3">
    <source>
        <dbReference type="Proteomes" id="UP000653127"/>
    </source>
</evidence>
<accession>A0A926DY09</accession>
<keyword evidence="3" id="KW-1185">Reference proteome</keyword>
<feature type="domain" description="HTH cro/C1-type" evidence="1">
    <location>
        <begin position="7"/>
        <end position="62"/>
    </location>
</feature>